<dbReference type="PANTHER" id="PTHR47307:SF1">
    <property type="entry name" value="GLUTATHIONE-REGULATED POTASSIUM-EFFLUX SYSTEM ANCILLARY PROTEIN KEFG"/>
    <property type="match status" value="1"/>
</dbReference>
<proteinExistence type="predicted"/>
<name>W2C3N0_9BACT</name>
<feature type="domain" description="Flavodoxin-like fold" evidence="2">
    <location>
        <begin position="1"/>
        <end position="171"/>
    </location>
</feature>
<dbReference type="PATRIC" id="fig|1411148.3.peg.2020"/>
<keyword evidence="1" id="KW-0560">Oxidoreductase</keyword>
<accession>W2C3N0</accession>
<dbReference type="GO" id="GO:0009055">
    <property type="term" value="F:electron transfer activity"/>
    <property type="evidence" value="ECO:0007669"/>
    <property type="project" value="TreeGrafter"/>
</dbReference>
<dbReference type="InterPro" id="IPR003680">
    <property type="entry name" value="Flavodoxin_fold"/>
</dbReference>
<gene>
    <name evidence="3" type="ORF">N425_12215</name>
</gene>
<dbReference type="InterPro" id="IPR029039">
    <property type="entry name" value="Flavoprotein-like_sf"/>
</dbReference>
<dbReference type="Proteomes" id="UP000018837">
    <property type="component" value="Unassembled WGS sequence"/>
</dbReference>
<evidence type="ECO:0000256" key="1">
    <source>
        <dbReference type="ARBA" id="ARBA00023002"/>
    </source>
</evidence>
<dbReference type="AlphaFoldDB" id="W2C3N0"/>
<organism evidence="3 4">
    <name type="scientific">Tannerella sp. oral taxon BU063 isolate Cell 2</name>
    <dbReference type="NCBI Taxonomy" id="1411148"/>
    <lineage>
        <taxon>Bacteria</taxon>
        <taxon>Pseudomonadati</taxon>
        <taxon>Bacteroidota</taxon>
        <taxon>Bacteroidia</taxon>
        <taxon>Bacteroidales</taxon>
        <taxon>Tannerellaceae</taxon>
        <taxon>Tannerella</taxon>
    </lineage>
</organism>
<comment type="caution">
    <text evidence="3">The sequence shown here is derived from an EMBL/GenBank/DDBJ whole genome shotgun (WGS) entry which is preliminary data.</text>
</comment>
<dbReference type="SUPFAM" id="SSF52218">
    <property type="entry name" value="Flavoproteins"/>
    <property type="match status" value="1"/>
</dbReference>
<reference evidence="3 4" key="1">
    <citation type="submission" date="2013-11" db="EMBL/GenBank/DDBJ databases">
        <title>Single cell genomics of uncultured Tannerella BU063 (oral taxon 286).</title>
        <authorList>
            <person name="Beall C.J."/>
            <person name="Campbell A.G."/>
            <person name="Griffen A.L."/>
            <person name="Podar M."/>
            <person name="Leys E.J."/>
        </authorList>
    </citation>
    <scope>NUCLEOTIDE SEQUENCE [LARGE SCALE GENOMIC DNA]</scope>
    <source>
        <strain evidence="3">Cell 2</strain>
    </source>
</reference>
<evidence type="ECO:0000313" key="4">
    <source>
        <dbReference type="Proteomes" id="UP000018837"/>
    </source>
</evidence>
<dbReference type="PANTHER" id="PTHR47307">
    <property type="entry name" value="GLUTATHIONE-REGULATED POTASSIUM-EFFLUX SYSTEM ANCILLARY PROTEIN KEFG"/>
    <property type="match status" value="1"/>
</dbReference>
<evidence type="ECO:0000259" key="2">
    <source>
        <dbReference type="Pfam" id="PF02525"/>
    </source>
</evidence>
<dbReference type="Pfam" id="PF02525">
    <property type="entry name" value="Flavodoxin_2"/>
    <property type="match status" value="1"/>
</dbReference>
<dbReference type="Gene3D" id="3.40.50.360">
    <property type="match status" value="1"/>
</dbReference>
<dbReference type="GO" id="GO:0003955">
    <property type="term" value="F:NAD(P)H dehydrogenase (quinone) activity"/>
    <property type="evidence" value="ECO:0007669"/>
    <property type="project" value="TreeGrafter"/>
</dbReference>
<dbReference type="EMBL" id="AYUF01000492">
    <property type="protein sequence ID" value="ETK01056.1"/>
    <property type="molecule type" value="Genomic_DNA"/>
</dbReference>
<dbReference type="InterPro" id="IPR046980">
    <property type="entry name" value="KefG/KefF"/>
</dbReference>
<protein>
    <submittedName>
        <fullName evidence="3">NAD(P)H dehydrogenase (Quinone)</fullName>
    </submittedName>
</protein>
<evidence type="ECO:0000313" key="3">
    <source>
        <dbReference type="EMBL" id="ETK01056.1"/>
    </source>
</evidence>
<dbReference type="GO" id="GO:0010181">
    <property type="term" value="F:FMN binding"/>
    <property type="evidence" value="ECO:0007669"/>
    <property type="project" value="TreeGrafter"/>
</dbReference>
<sequence>MKTLILVVHPHLNESLINKRWVEELQKHPDKYEVHQLYEAYPDGKIDVAAEQQLMERYERIVFQYPLYWFNCPPLFKTWLDEVLTYGWAYGSQSGYKMGGKKIALAITAGIDEHEYAASGKYRYTIEELTRPFELTFEYVKADYRPPFVFYGIELNSSEEWIEQSVPRYMKFLDEFSR</sequence>